<comment type="pathway">
    <text evidence="1 10">Cofactor biosynthesis; NAD(+) biosynthesis; quinolinate from iminoaspartate: step 1/1.</text>
</comment>
<comment type="caution">
    <text evidence="11">The sequence shown here is derived from an EMBL/GenBank/DDBJ whole genome shotgun (WGS) entry which is preliminary data.</text>
</comment>
<feature type="binding site" evidence="10">
    <location>
        <position position="125"/>
    </location>
    <ligand>
        <name>[4Fe-4S] cluster</name>
        <dbReference type="ChEBI" id="CHEBI:49883"/>
    </ligand>
</feature>
<evidence type="ECO:0000256" key="5">
    <source>
        <dbReference type="ARBA" id="ARBA00022642"/>
    </source>
</evidence>
<keyword evidence="7 10" id="KW-0479">Metal-binding</keyword>
<sequence>MVVTTTETGLPLFVLGRGTDPHSERGVDCPGELPPASDPALVERARRAKAALGERVFVLGHHYQRDEVIQFADVTGDSFKLAREAAARPDAEYIVFCGVHFMAESADILTSDAQRVVLPDLAAGCSMADMATFDQVEECWEALQDAGIADVTVPVTYMNSSADIKAFCGRNGGAVCTSSNARRALDWAFSRGEKVLFLPDQHLGRNTAVLEMGLSLDDCVVYNPHRPNGGLTAGQLENAKMILWKGHCSVHGRFSAGCVDDVRERIPGVNVLVHPECRHEVVTKADHIGSTEHIIETLRRAPAGSAWAVGTELNLVKRLARMFPDKNVTFLDRTVCYCSTMNRIDLPHLVWALESLAAGQVVNQITVDDDTAHWAKVALDRMLALP</sequence>
<feature type="binding site" evidence="10">
    <location>
        <position position="248"/>
    </location>
    <ligand>
        <name>[4Fe-4S] cluster</name>
        <dbReference type="ChEBI" id="CHEBI:49883"/>
    </ligand>
</feature>
<feature type="binding site" evidence="10">
    <location>
        <position position="291"/>
    </location>
    <ligand>
        <name>iminosuccinate</name>
        <dbReference type="ChEBI" id="CHEBI:77875"/>
    </ligand>
</feature>
<gene>
    <name evidence="10 11" type="primary">nadA</name>
    <name evidence="11" type="ORF">GCM10010140_02900</name>
</gene>
<evidence type="ECO:0000256" key="1">
    <source>
        <dbReference type="ARBA" id="ARBA00005065"/>
    </source>
</evidence>
<feature type="binding site" evidence="10">
    <location>
        <position position="61"/>
    </location>
    <ligand>
        <name>iminosuccinate</name>
        <dbReference type="ChEBI" id="CHEBI:77875"/>
    </ligand>
</feature>
<evidence type="ECO:0000256" key="2">
    <source>
        <dbReference type="ARBA" id="ARBA00012669"/>
    </source>
</evidence>
<keyword evidence="9 10" id="KW-0411">Iron-sulfur</keyword>
<comment type="similarity">
    <text evidence="10">Belongs to the quinolinate synthase family. Type 3 subfamily.</text>
</comment>
<feature type="binding site" evidence="10">
    <location>
        <begin position="274"/>
        <end position="276"/>
    </location>
    <ligand>
        <name>iminosuccinate</name>
        <dbReference type="ChEBI" id="CHEBI:77875"/>
    </ligand>
</feature>
<feature type="binding site" evidence="10">
    <location>
        <position position="178"/>
    </location>
    <ligand>
        <name>iminosuccinate</name>
        <dbReference type="ChEBI" id="CHEBI:77875"/>
    </ligand>
</feature>
<name>A0ABQ2QG99_9ACTN</name>
<feature type="binding site" evidence="10">
    <location>
        <position position="338"/>
    </location>
    <ligand>
        <name>[4Fe-4S] cluster</name>
        <dbReference type="ChEBI" id="CHEBI:49883"/>
    </ligand>
</feature>
<keyword evidence="5 10" id="KW-0662">Pyridine nucleotide biosynthesis</keyword>
<dbReference type="NCBIfam" id="NF006883">
    <property type="entry name" value="PRK09375.2-4"/>
    <property type="match status" value="1"/>
</dbReference>
<evidence type="ECO:0000313" key="12">
    <source>
        <dbReference type="Proteomes" id="UP000611554"/>
    </source>
</evidence>
<dbReference type="NCBIfam" id="NF006881">
    <property type="entry name" value="PRK09375.2-2"/>
    <property type="match status" value="1"/>
</dbReference>
<dbReference type="HAMAP" id="MF_00569">
    <property type="entry name" value="NadA_type3"/>
    <property type="match status" value="1"/>
</dbReference>
<comment type="subcellular location">
    <subcellularLocation>
        <location evidence="10">Cytoplasm</location>
    </subcellularLocation>
</comment>
<dbReference type="Pfam" id="PF02445">
    <property type="entry name" value="NadA"/>
    <property type="match status" value="1"/>
</dbReference>
<evidence type="ECO:0000313" key="11">
    <source>
        <dbReference type="EMBL" id="GGP78152.1"/>
    </source>
</evidence>
<evidence type="ECO:0000256" key="10">
    <source>
        <dbReference type="HAMAP-Rule" id="MF_00569"/>
    </source>
</evidence>
<dbReference type="Gene3D" id="3.40.50.10800">
    <property type="entry name" value="NadA-like"/>
    <property type="match status" value="3"/>
</dbReference>
<evidence type="ECO:0000256" key="3">
    <source>
        <dbReference type="ARBA" id="ARBA00022485"/>
    </source>
</evidence>
<dbReference type="Proteomes" id="UP000611554">
    <property type="component" value="Unassembled WGS sequence"/>
</dbReference>
<dbReference type="InterPro" id="IPR023515">
    <property type="entry name" value="Quinolinate_synth_A_type3"/>
</dbReference>
<dbReference type="InterPro" id="IPR036094">
    <property type="entry name" value="NadA_sf"/>
</dbReference>
<feature type="binding site" evidence="10">
    <location>
        <begin position="157"/>
        <end position="159"/>
    </location>
    <ligand>
        <name>iminosuccinate</name>
        <dbReference type="ChEBI" id="CHEBI:77875"/>
    </ligand>
</feature>
<dbReference type="NCBIfam" id="TIGR00550">
    <property type="entry name" value="nadA"/>
    <property type="match status" value="1"/>
</dbReference>
<keyword evidence="4 10" id="KW-0963">Cytoplasm</keyword>
<keyword evidence="6 10" id="KW-0808">Transferase</keyword>
<evidence type="ECO:0000256" key="4">
    <source>
        <dbReference type="ARBA" id="ARBA00022490"/>
    </source>
</evidence>
<dbReference type="PANTHER" id="PTHR30573:SF0">
    <property type="entry name" value="QUINOLINATE SYNTHASE, CHLOROPLASTIC"/>
    <property type="match status" value="1"/>
</dbReference>
<organism evidence="11 12">
    <name type="scientific">Streptosporangium pseudovulgare</name>
    <dbReference type="NCBI Taxonomy" id="35765"/>
    <lineage>
        <taxon>Bacteria</taxon>
        <taxon>Bacillati</taxon>
        <taxon>Actinomycetota</taxon>
        <taxon>Actinomycetes</taxon>
        <taxon>Streptosporangiales</taxon>
        <taxon>Streptosporangiaceae</taxon>
        <taxon>Streptosporangium</taxon>
    </lineage>
</organism>
<comment type="catalytic activity">
    <reaction evidence="10">
        <text>iminosuccinate + dihydroxyacetone phosphate = quinolinate + phosphate + 2 H2O + H(+)</text>
        <dbReference type="Rhea" id="RHEA:25888"/>
        <dbReference type="ChEBI" id="CHEBI:15377"/>
        <dbReference type="ChEBI" id="CHEBI:15378"/>
        <dbReference type="ChEBI" id="CHEBI:29959"/>
        <dbReference type="ChEBI" id="CHEBI:43474"/>
        <dbReference type="ChEBI" id="CHEBI:57642"/>
        <dbReference type="ChEBI" id="CHEBI:77875"/>
        <dbReference type="EC" id="2.5.1.72"/>
    </reaction>
</comment>
<evidence type="ECO:0000256" key="8">
    <source>
        <dbReference type="ARBA" id="ARBA00023004"/>
    </source>
</evidence>
<dbReference type="SUPFAM" id="SSF142754">
    <property type="entry name" value="NadA-like"/>
    <property type="match status" value="1"/>
</dbReference>
<proteinExistence type="inferred from homology"/>
<protein>
    <recommendedName>
        <fullName evidence="2 10">Quinolinate synthase</fullName>
        <ecNumber evidence="2 10">2.5.1.72</ecNumber>
    </recommendedName>
</protein>
<keyword evidence="8 10" id="KW-0408">Iron</keyword>
<comment type="cofactor">
    <cofactor evidence="10">
        <name>[4Fe-4S] cluster</name>
        <dbReference type="ChEBI" id="CHEBI:49883"/>
    </cofactor>
    <text evidence="10">Binds 1 [4Fe-4S] cluster per subunit.</text>
</comment>
<evidence type="ECO:0000256" key="9">
    <source>
        <dbReference type="ARBA" id="ARBA00023014"/>
    </source>
</evidence>
<evidence type="ECO:0000256" key="6">
    <source>
        <dbReference type="ARBA" id="ARBA00022679"/>
    </source>
</evidence>
<dbReference type="EMBL" id="BMQJ01000001">
    <property type="protein sequence ID" value="GGP78152.1"/>
    <property type="molecule type" value="Genomic_DNA"/>
</dbReference>
<feature type="binding site" evidence="10">
    <location>
        <position position="78"/>
    </location>
    <ligand>
        <name>iminosuccinate</name>
        <dbReference type="ChEBI" id="CHEBI:77875"/>
    </ligand>
</feature>
<keyword evidence="3 10" id="KW-0004">4Fe-4S</keyword>
<dbReference type="PANTHER" id="PTHR30573">
    <property type="entry name" value="QUINOLINATE SYNTHETASE A"/>
    <property type="match status" value="1"/>
</dbReference>
<comment type="function">
    <text evidence="10">Catalyzes the condensation of iminoaspartate with dihydroxyacetone phosphate to form quinolinate.</text>
</comment>
<dbReference type="EC" id="2.5.1.72" evidence="2 10"/>
<keyword evidence="12" id="KW-1185">Reference proteome</keyword>
<dbReference type="InterPro" id="IPR003473">
    <property type="entry name" value="NadA"/>
</dbReference>
<evidence type="ECO:0000256" key="7">
    <source>
        <dbReference type="ARBA" id="ARBA00022723"/>
    </source>
</evidence>
<reference evidence="12" key="1">
    <citation type="journal article" date="2019" name="Int. J. Syst. Evol. Microbiol.">
        <title>The Global Catalogue of Microorganisms (GCM) 10K type strain sequencing project: providing services to taxonomists for standard genome sequencing and annotation.</title>
        <authorList>
            <consortium name="The Broad Institute Genomics Platform"/>
            <consortium name="The Broad Institute Genome Sequencing Center for Infectious Disease"/>
            <person name="Wu L."/>
            <person name="Ma J."/>
        </authorList>
    </citation>
    <scope>NUCLEOTIDE SEQUENCE [LARGE SCALE GENOMIC DNA]</scope>
    <source>
        <strain evidence="12">JCM 3115</strain>
    </source>
</reference>
<accession>A0ABQ2QG99</accession>